<accession>A0A840VVR1</accession>
<dbReference type="HAMAP" id="MF_01217">
    <property type="entry name" value="Acyl_carrier"/>
    <property type="match status" value="1"/>
</dbReference>
<reference evidence="5 6" key="1">
    <citation type="submission" date="2020-08" db="EMBL/GenBank/DDBJ databases">
        <title>Genomic Encyclopedia of Type Strains, Phase IV (KMG-IV): sequencing the most valuable type-strain genomes for metagenomic binning, comparative biology and taxonomic classification.</title>
        <authorList>
            <person name="Goeker M."/>
        </authorList>
    </citation>
    <scope>NUCLEOTIDE SEQUENCE [LARGE SCALE GENOMIC DNA]</scope>
    <source>
        <strain evidence="5 6">DSM 27026</strain>
    </source>
</reference>
<dbReference type="Gene3D" id="1.10.1200.10">
    <property type="entry name" value="ACP-like"/>
    <property type="match status" value="1"/>
</dbReference>
<dbReference type="EMBL" id="JACHFJ010000013">
    <property type="protein sequence ID" value="MBB5374222.1"/>
    <property type="molecule type" value="Genomic_DNA"/>
</dbReference>
<comment type="caution">
    <text evidence="5">The sequence shown here is derived from an EMBL/GenBank/DDBJ whole genome shotgun (WGS) entry which is preliminary data.</text>
</comment>
<dbReference type="SUPFAM" id="SSF47336">
    <property type="entry name" value="ACP-like"/>
    <property type="match status" value="1"/>
</dbReference>
<proteinExistence type="inferred from homology"/>
<comment type="PTM">
    <text evidence="3">4'-phosphopantetheine is transferred from CoA to a specific serine of apo-ACP by AcpS. This modification is essential for activity because fatty acids are bound in thioester linkage to the sulfhydryl of the prosthetic group.</text>
</comment>
<sequence>MGDLVGDIREIIFETLRSSLPKPVEITEKTHIVEDLGLDSVAVMDFVMEIEDRLDISVPLDKIAEIETVGDLIAAMQNLKAGS</sequence>
<dbReference type="RefSeq" id="WP_183267233.1">
    <property type="nucleotide sequence ID" value="NZ_JACHFJ010000013.1"/>
</dbReference>
<feature type="modified residue" description="O-(pantetheine 4'-phosphoryl)serine" evidence="3">
    <location>
        <position position="40"/>
    </location>
</feature>
<dbReference type="GO" id="GO:0005737">
    <property type="term" value="C:cytoplasm"/>
    <property type="evidence" value="ECO:0007669"/>
    <property type="project" value="UniProtKB-SubCell"/>
</dbReference>
<name>A0A840VVR1_9PROT</name>
<keyword evidence="3" id="KW-0276">Fatty acid metabolism</keyword>
<gene>
    <name evidence="3" type="primary">acpP</name>
    <name evidence="5" type="ORF">HNP71_002493</name>
</gene>
<protein>
    <recommendedName>
        <fullName evidence="3">Acyl carrier protein</fullName>
        <shortName evidence="3">ACP</shortName>
    </recommendedName>
</protein>
<dbReference type="UniPathway" id="UPA00094"/>
<dbReference type="Pfam" id="PF00550">
    <property type="entry name" value="PP-binding"/>
    <property type="match status" value="1"/>
</dbReference>
<evidence type="ECO:0000313" key="5">
    <source>
        <dbReference type="EMBL" id="MBB5374222.1"/>
    </source>
</evidence>
<comment type="subcellular location">
    <subcellularLocation>
        <location evidence="3">Cytoplasm</location>
    </subcellularLocation>
</comment>
<comment type="similarity">
    <text evidence="3">Belongs to the acyl carrier protein (ACP) family.</text>
</comment>
<keyword evidence="3" id="KW-0275">Fatty acid biosynthesis</keyword>
<keyword evidence="3" id="KW-0444">Lipid biosynthesis</keyword>
<evidence type="ECO:0000259" key="4">
    <source>
        <dbReference type="PROSITE" id="PS50075"/>
    </source>
</evidence>
<evidence type="ECO:0000313" key="6">
    <source>
        <dbReference type="Proteomes" id="UP000553706"/>
    </source>
</evidence>
<evidence type="ECO:0000256" key="1">
    <source>
        <dbReference type="ARBA" id="ARBA00022450"/>
    </source>
</evidence>
<evidence type="ECO:0000256" key="2">
    <source>
        <dbReference type="ARBA" id="ARBA00022553"/>
    </source>
</evidence>
<evidence type="ECO:0000256" key="3">
    <source>
        <dbReference type="HAMAP-Rule" id="MF_01217"/>
    </source>
</evidence>
<dbReference type="PROSITE" id="PS50075">
    <property type="entry name" value="CARRIER"/>
    <property type="match status" value="1"/>
</dbReference>
<keyword evidence="1 3" id="KW-0596">Phosphopantetheine</keyword>
<organism evidence="5 6">
    <name type="scientific">Acidocella aromatica</name>
    <dbReference type="NCBI Taxonomy" id="1303579"/>
    <lineage>
        <taxon>Bacteria</taxon>
        <taxon>Pseudomonadati</taxon>
        <taxon>Pseudomonadota</taxon>
        <taxon>Alphaproteobacteria</taxon>
        <taxon>Acetobacterales</taxon>
        <taxon>Acidocellaceae</taxon>
        <taxon>Acidocella</taxon>
    </lineage>
</organism>
<comment type="function">
    <text evidence="3">Carrier of the growing fatty acid chain in fatty acid biosynthesis.</text>
</comment>
<dbReference type="InterPro" id="IPR003231">
    <property type="entry name" value="ACP"/>
</dbReference>
<feature type="domain" description="Carrier" evidence="4">
    <location>
        <begin position="1"/>
        <end position="80"/>
    </location>
</feature>
<dbReference type="GO" id="GO:0000036">
    <property type="term" value="F:acyl carrier activity"/>
    <property type="evidence" value="ECO:0007669"/>
    <property type="project" value="UniProtKB-UniRule"/>
</dbReference>
<keyword evidence="3" id="KW-0443">Lipid metabolism</keyword>
<comment type="pathway">
    <text evidence="3">Lipid metabolism; fatty acid biosynthesis.</text>
</comment>
<dbReference type="AlphaFoldDB" id="A0A840VVR1"/>
<keyword evidence="3" id="KW-0963">Cytoplasm</keyword>
<keyword evidence="6" id="KW-1185">Reference proteome</keyword>
<dbReference type="InterPro" id="IPR009081">
    <property type="entry name" value="PP-bd_ACP"/>
</dbReference>
<dbReference type="InterPro" id="IPR036736">
    <property type="entry name" value="ACP-like_sf"/>
</dbReference>
<dbReference type="Proteomes" id="UP000553706">
    <property type="component" value="Unassembled WGS sequence"/>
</dbReference>
<keyword evidence="2 3" id="KW-0597">Phosphoprotein</keyword>